<dbReference type="PANTHER" id="PTHR43000">
    <property type="entry name" value="DTDP-D-GLUCOSE 4,6-DEHYDRATASE-RELATED"/>
    <property type="match status" value="1"/>
</dbReference>
<evidence type="ECO:0000313" key="3">
    <source>
        <dbReference type="Proteomes" id="UP001139366"/>
    </source>
</evidence>
<dbReference type="InterPro" id="IPR016040">
    <property type="entry name" value="NAD(P)-bd_dom"/>
</dbReference>
<dbReference type="Proteomes" id="UP001139366">
    <property type="component" value="Unassembled WGS sequence"/>
</dbReference>
<dbReference type="SUPFAM" id="SSF51735">
    <property type="entry name" value="NAD(P)-binding Rossmann-fold domains"/>
    <property type="match status" value="1"/>
</dbReference>
<accession>A0A9X1KRG4</accession>
<sequence length="339" mass="38598">MRYLITGGCGFLGSNLAAEVLQRGDELFVFDNLYRTGTEQNLKWLQSIGKFKFYHSDIRSYNDVEYAIKDCKPDIIFHLAGQVAMTTSLDNPRFDFEVNVLGGNNVLEVVRKFSPDTIVTYSSTNKVYGDLEWVEYEETETRFKAKGFENGFDENVLLDFQSPYGCSKGATDQYMLDYAKMFDLKTVVFRHSSIFGGRQYATADQGWIGWFVKQAIDIKSGELKEPFTISGSGKQVRDVLFGDDLIKCYFSAINSIEKTKGKAFNIGGGMGNSLSLLELFAILEKELNIEMKHNKLPWRKSDQKVYVADIKKAKDTFNWTPTIDSHEGVRKMVEWVKSI</sequence>
<evidence type="ECO:0000259" key="1">
    <source>
        <dbReference type="Pfam" id="PF16363"/>
    </source>
</evidence>
<dbReference type="Pfam" id="PF16363">
    <property type="entry name" value="GDP_Man_Dehyd"/>
    <property type="match status" value="1"/>
</dbReference>
<feature type="domain" description="NAD(P)-binding" evidence="1">
    <location>
        <begin position="4"/>
        <end position="332"/>
    </location>
</feature>
<comment type="caution">
    <text evidence="2">The sequence shown here is derived from an EMBL/GenBank/DDBJ whole genome shotgun (WGS) entry which is preliminary data.</text>
</comment>
<reference evidence="2 3" key="1">
    <citation type="journal article" date="2023" name="Antonie Van Leeuwenhoek">
        <title>Flavobacterium potami sp. nov., a multi-metal resistance genes harbouring bacterium isolated from shallow river silt.</title>
        <authorList>
            <person name="Li S."/>
            <person name="Mao S."/>
            <person name="Mu W."/>
            <person name="Guo B."/>
            <person name="Li C."/>
            <person name="Zhu Q."/>
            <person name="Hou X."/>
            <person name="Zhao Y."/>
            <person name="Wei S."/>
            <person name="Liu H."/>
            <person name="Liu A."/>
        </authorList>
    </citation>
    <scope>NUCLEOTIDE SEQUENCE [LARGE SCALE GENOMIC DNA]</scope>
    <source>
        <strain evidence="2 3">17A</strain>
    </source>
</reference>
<dbReference type="Gene3D" id="3.40.50.720">
    <property type="entry name" value="NAD(P)-binding Rossmann-like Domain"/>
    <property type="match status" value="1"/>
</dbReference>
<proteinExistence type="predicted"/>
<dbReference type="AlphaFoldDB" id="A0A9X1KRG4"/>
<keyword evidence="3" id="KW-1185">Reference proteome</keyword>
<dbReference type="GO" id="GO:0008446">
    <property type="term" value="F:GDP-mannose 4,6-dehydratase activity"/>
    <property type="evidence" value="ECO:0007669"/>
    <property type="project" value="UniProtKB-EC"/>
</dbReference>
<dbReference type="EMBL" id="JAINUY010000006">
    <property type="protein sequence ID" value="MBZ4036535.1"/>
    <property type="molecule type" value="Genomic_DNA"/>
</dbReference>
<gene>
    <name evidence="2" type="ORF">K6T82_17325</name>
</gene>
<dbReference type="RefSeq" id="WP_223708245.1">
    <property type="nucleotide sequence ID" value="NZ_JAINUY010000006.1"/>
</dbReference>
<evidence type="ECO:0000313" key="2">
    <source>
        <dbReference type="EMBL" id="MBZ4036535.1"/>
    </source>
</evidence>
<dbReference type="InterPro" id="IPR036291">
    <property type="entry name" value="NAD(P)-bd_dom_sf"/>
</dbReference>
<organism evidence="2 3">
    <name type="scientific">Flavobacterium potami</name>
    <dbReference type="NCBI Taxonomy" id="2872310"/>
    <lineage>
        <taxon>Bacteria</taxon>
        <taxon>Pseudomonadati</taxon>
        <taxon>Bacteroidota</taxon>
        <taxon>Flavobacteriia</taxon>
        <taxon>Flavobacteriales</taxon>
        <taxon>Flavobacteriaceae</taxon>
        <taxon>Flavobacterium</taxon>
    </lineage>
</organism>
<name>A0A9X1KRG4_9FLAO</name>
<keyword evidence="2" id="KW-0456">Lyase</keyword>
<dbReference type="EC" id="4.2.1.47" evidence="2"/>
<protein>
    <submittedName>
        <fullName evidence="2">GDP-mannose 4,6-dehydratase</fullName>
        <ecNumber evidence="2">4.2.1.47</ecNumber>
    </submittedName>
</protein>